<gene>
    <name evidence="1" type="ORF">HNQ59_001903</name>
</gene>
<proteinExistence type="predicted"/>
<sequence>MLFSETLSARNRFQPAIWPMRFITIFKKDPPGMPSQLGTPCHPGQIGMAILNNQTNSTPICSVR</sequence>
<comment type="caution">
    <text evidence="1">The sequence shown here is derived from an EMBL/GenBank/DDBJ whole genome shotgun (WGS) entry which is preliminary data.</text>
</comment>
<protein>
    <submittedName>
        <fullName evidence="1">Uncharacterized protein</fullName>
    </submittedName>
</protein>
<evidence type="ECO:0000313" key="2">
    <source>
        <dbReference type="Proteomes" id="UP000575898"/>
    </source>
</evidence>
<dbReference type="EMBL" id="JACHHY010000010">
    <property type="protein sequence ID" value="MBB5018612.1"/>
    <property type="molecule type" value="Genomic_DNA"/>
</dbReference>
<accession>A0A840MPD9</accession>
<keyword evidence="2" id="KW-1185">Reference proteome</keyword>
<dbReference type="Proteomes" id="UP000575898">
    <property type="component" value="Unassembled WGS sequence"/>
</dbReference>
<dbReference type="AlphaFoldDB" id="A0A840MPD9"/>
<organism evidence="1 2">
    <name type="scientific">Chitinivorax tropicus</name>
    <dbReference type="NCBI Taxonomy" id="714531"/>
    <lineage>
        <taxon>Bacteria</taxon>
        <taxon>Pseudomonadati</taxon>
        <taxon>Pseudomonadota</taxon>
        <taxon>Betaproteobacteria</taxon>
        <taxon>Chitinivorax</taxon>
    </lineage>
</organism>
<evidence type="ECO:0000313" key="1">
    <source>
        <dbReference type="EMBL" id="MBB5018612.1"/>
    </source>
</evidence>
<reference evidence="1 2" key="1">
    <citation type="submission" date="2020-08" db="EMBL/GenBank/DDBJ databases">
        <title>Genomic Encyclopedia of Type Strains, Phase IV (KMG-IV): sequencing the most valuable type-strain genomes for metagenomic binning, comparative biology and taxonomic classification.</title>
        <authorList>
            <person name="Goeker M."/>
        </authorList>
    </citation>
    <scope>NUCLEOTIDE SEQUENCE [LARGE SCALE GENOMIC DNA]</scope>
    <source>
        <strain evidence="1 2">DSM 27165</strain>
    </source>
</reference>
<name>A0A840MPD9_9PROT</name>